<accession>A0A9W9FD72</accession>
<feature type="region of interest" description="Disordered" evidence="3">
    <location>
        <begin position="68"/>
        <end position="91"/>
    </location>
</feature>
<evidence type="ECO:0000313" key="5">
    <source>
        <dbReference type="EMBL" id="KAJ5098061.1"/>
    </source>
</evidence>
<reference evidence="5" key="2">
    <citation type="journal article" date="2023" name="IMA Fungus">
        <title>Comparative genomic study of the Penicillium genus elucidates a diverse pangenome and 15 lateral gene transfer events.</title>
        <authorList>
            <person name="Petersen C."/>
            <person name="Sorensen T."/>
            <person name="Nielsen M.R."/>
            <person name="Sondergaard T.E."/>
            <person name="Sorensen J.L."/>
            <person name="Fitzpatrick D.A."/>
            <person name="Frisvad J.C."/>
            <person name="Nielsen K.L."/>
        </authorList>
    </citation>
    <scope>NUCLEOTIDE SEQUENCE</scope>
    <source>
        <strain evidence="5">IBT 30761</strain>
    </source>
</reference>
<protein>
    <recommendedName>
        <fullName evidence="2">Defective in cullin neddylation protein</fullName>
    </recommendedName>
</protein>
<dbReference type="Gene3D" id="1.10.238.200">
    <property type="entry name" value="Cullin, PONY binding domain"/>
    <property type="match status" value="1"/>
</dbReference>
<evidence type="ECO:0000259" key="4">
    <source>
        <dbReference type="PROSITE" id="PS51229"/>
    </source>
</evidence>
<dbReference type="PROSITE" id="PS51229">
    <property type="entry name" value="DCUN1"/>
    <property type="match status" value="1"/>
</dbReference>
<comment type="caution">
    <text evidence="5">The sequence shown here is derived from an EMBL/GenBank/DDBJ whole genome shotgun (WGS) entry which is preliminary data.</text>
</comment>
<dbReference type="Gene3D" id="1.10.238.10">
    <property type="entry name" value="EF-hand"/>
    <property type="match status" value="1"/>
</dbReference>
<dbReference type="InterPro" id="IPR042460">
    <property type="entry name" value="DCN1-like_PONY"/>
</dbReference>
<dbReference type="PANTHER" id="PTHR12281:SF31">
    <property type="entry name" value="DCN1-LIKE PROTEIN 3"/>
    <property type="match status" value="1"/>
</dbReference>
<comment type="function">
    <text evidence="2">Neddylation of cullins play an essential role in the regulation of SCF-type complexes activity.</text>
</comment>
<dbReference type="PANTHER" id="PTHR12281">
    <property type="entry name" value="RP42 RELATED"/>
    <property type="match status" value="1"/>
</dbReference>
<dbReference type="EMBL" id="JAPQKI010000005">
    <property type="protein sequence ID" value="KAJ5098061.1"/>
    <property type="molecule type" value="Genomic_DNA"/>
</dbReference>
<keyword evidence="6" id="KW-1185">Reference proteome</keyword>
<dbReference type="RefSeq" id="XP_056473715.1">
    <property type="nucleotide sequence ID" value="XM_056617556.1"/>
</dbReference>
<feature type="compositionally biased region" description="Basic residues" evidence="3">
    <location>
        <begin position="68"/>
        <end position="80"/>
    </location>
</feature>
<evidence type="ECO:0000256" key="3">
    <source>
        <dbReference type="SAM" id="MobiDB-lite"/>
    </source>
</evidence>
<reference evidence="5" key="1">
    <citation type="submission" date="2022-11" db="EMBL/GenBank/DDBJ databases">
        <authorList>
            <person name="Petersen C."/>
        </authorList>
    </citation>
    <scope>NUCLEOTIDE SEQUENCE</scope>
    <source>
        <strain evidence="5">IBT 30761</strain>
    </source>
</reference>
<dbReference type="InterPro" id="IPR014764">
    <property type="entry name" value="DCN-prot"/>
</dbReference>
<dbReference type="GO" id="GO:0032182">
    <property type="term" value="F:ubiquitin-like protein binding"/>
    <property type="evidence" value="ECO:0007669"/>
    <property type="project" value="TreeGrafter"/>
</dbReference>
<evidence type="ECO:0000256" key="2">
    <source>
        <dbReference type="RuleBase" id="RU410713"/>
    </source>
</evidence>
<proteinExistence type="predicted"/>
<dbReference type="InterPro" id="IPR005176">
    <property type="entry name" value="PONY_dom"/>
</dbReference>
<keyword evidence="1" id="KW-0833">Ubl conjugation pathway</keyword>
<dbReference type="OrthoDB" id="27198at2759"/>
<dbReference type="SUPFAM" id="SSF46934">
    <property type="entry name" value="UBA-like"/>
    <property type="match status" value="1"/>
</dbReference>
<organism evidence="5 6">
    <name type="scientific">Penicillium argentinense</name>
    <dbReference type="NCBI Taxonomy" id="1131581"/>
    <lineage>
        <taxon>Eukaryota</taxon>
        <taxon>Fungi</taxon>
        <taxon>Dikarya</taxon>
        <taxon>Ascomycota</taxon>
        <taxon>Pezizomycotina</taxon>
        <taxon>Eurotiomycetes</taxon>
        <taxon>Eurotiomycetidae</taxon>
        <taxon>Eurotiales</taxon>
        <taxon>Aspergillaceae</taxon>
        <taxon>Penicillium</taxon>
    </lineage>
</organism>
<dbReference type="GO" id="GO:0031624">
    <property type="term" value="F:ubiquitin conjugating enzyme binding"/>
    <property type="evidence" value="ECO:0007669"/>
    <property type="project" value="TreeGrafter"/>
</dbReference>
<dbReference type="Pfam" id="PF03556">
    <property type="entry name" value="Cullin_binding"/>
    <property type="match status" value="1"/>
</dbReference>
<feature type="domain" description="DCUN1" evidence="4">
    <location>
        <begin position="53"/>
        <end position="275"/>
    </location>
</feature>
<name>A0A9W9FD72_9EURO</name>
<dbReference type="Proteomes" id="UP001149074">
    <property type="component" value="Unassembled WGS sequence"/>
</dbReference>
<dbReference type="GO" id="GO:0045116">
    <property type="term" value="P:protein neddylation"/>
    <property type="evidence" value="ECO:0007669"/>
    <property type="project" value="TreeGrafter"/>
</dbReference>
<dbReference type="GeneID" id="81356535"/>
<dbReference type="Gene3D" id="1.10.8.10">
    <property type="entry name" value="DNA helicase RuvA subunit, C-terminal domain"/>
    <property type="match status" value="1"/>
</dbReference>
<dbReference type="InterPro" id="IPR009060">
    <property type="entry name" value="UBA-like_sf"/>
</dbReference>
<evidence type="ECO:0000256" key="1">
    <source>
        <dbReference type="ARBA" id="ARBA00022786"/>
    </source>
</evidence>
<dbReference type="AlphaFoldDB" id="A0A9W9FD72"/>
<evidence type="ECO:0000313" key="6">
    <source>
        <dbReference type="Proteomes" id="UP001149074"/>
    </source>
</evidence>
<sequence>MPPHTTAQKQAIAQFVTLTNTRDTVASKALRAAGWNVERAVDAYFGGNQGPSKNTKVLNEIFDSYRGKRRSSRKRSRKKANQAVLDDPADNPDGIGINGAMKFLEDIGVQLDEVACLAIFEMCKSPSMGEFTREGFVEGWKSTQCDSKENMAQYGKNLRSNIPKDADLFRRVYRFTFLLSRLQGQRNLQFDIAEEQWKLLFTADRGGVPWNTSETPWLDWWIEFLVERGKKPVNKDLWEQVEVFMRKSRDDEEFGWWSADGAWPGALDDFVAYVQGKRGKSSEMEVE</sequence>
<dbReference type="GO" id="GO:0097602">
    <property type="term" value="F:cullin family protein binding"/>
    <property type="evidence" value="ECO:0007669"/>
    <property type="project" value="TreeGrafter"/>
</dbReference>
<gene>
    <name evidence="5" type="ORF">N7532_005062</name>
</gene>
<dbReference type="Pfam" id="PF14555">
    <property type="entry name" value="UBA_4"/>
    <property type="match status" value="1"/>
</dbReference>
<dbReference type="GO" id="GO:0000151">
    <property type="term" value="C:ubiquitin ligase complex"/>
    <property type="evidence" value="ECO:0007669"/>
    <property type="project" value="TreeGrafter"/>
</dbReference>